<accession>A0AAW8JLD4</accession>
<organism evidence="2 3">
    <name type="scientific">Acinetobacter gerneri</name>
    <dbReference type="NCBI Taxonomy" id="202952"/>
    <lineage>
        <taxon>Bacteria</taxon>
        <taxon>Pseudomonadati</taxon>
        <taxon>Pseudomonadota</taxon>
        <taxon>Gammaproteobacteria</taxon>
        <taxon>Moraxellales</taxon>
        <taxon>Moraxellaceae</taxon>
        <taxon>Acinetobacter</taxon>
    </lineage>
</organism>
<evidence type="ECO:0000313" key="3">
    <source>
        <dbReference type="Proteomes" id="UP001243195"/>
    </source>
</evidence>
<dbReference type="Proteomes" id="UP001243195">
    <property type="component" value="Unassembled WGS sequence"/>
</dbReference>
<name>A0AAW8JLD4_9GAMM</name>
<dbReference type="Gene3D" id="3.10.450.160">
    <property type="entry name" value="inner membrane protein cigr"/>
    <property type="match status" value="1"/>
</dbReference>
<protein>
    <submittedName>
        <fullName evidence="2">RcnB family protein</fullName>
    </submittedName>
</protein>
<feature type="signal peptide" evidence="1">
    <location>
        <begin position="1"/>
        <end position="23"/>
    </location>
</feature>
<dbReference type="Pfam" id="PF11776">
    <property type="entry name" value="RcnB"/>
    <property type="match status" value="1"/>
</dbReference>
<dbReference type="EMBL" id="JAVIDA010000019">
    <property type="protein sequence ID" value="MDQ9072385.1"/>
    <property type="molecule type" value="Genomic_DNA"/>
</dbReference>
<gene>
    <name evidence="2" type="ORF">RFH51_13070</name>
</gene>
<evidence type="ECO:0000313" key="2">
    <source>
        <dbReference type="EMBL" id="MDQ9072385.1"/>
    </source>
</evidence>
<proteinExistence type="predicted"/>
<dbReference type="InterPro" id="IPR024572">
    <property type="entry name" value="RcnB"/>
</dbReference>
<dbReference type="RefSeq" id="WP_308956804.1">
    <property type="nucleotide sequence ID" value="NZ_JAVICY010000022.1"/>
</dbReference>
<dbReference type="AlphaFoldDB" id="A0AAW8JLD4"/>
<comment type="caution">
    <text evidence="2">The sequence shown here is derived from an EMBL/GenBank/DDBJ whole genome shotgun (WGS) entry which is preliminary data.</text>
</comment>
<reference evidence="2" key="1">
    <citation type="submission" date="2023-08" db="EMBL/GenBank/DDBJ databases">
        <title>Emergence of clinically-relevant ST2 carbapenem-resistant Acinetobacter baumannii strains in hospital sewages in Zhejiang, East of China.</title>
        <authorList>
            <person name="Kaichao C."/>
            <person name="Zhang R."/>
        </authorList>
    </citation>
    <scope>NUCLEOTIDE SEQUENCE</scope>
    <source>
        <strain evidence="2">M-SY-60</strain>
    </source>
</reference>
<feature type="chain" id="PRO_5043532764" evidence="1">
    <location>
        <begin position="24"/>
        <end position="103"/>
    </location>
</feature>
<evidence type="ECO:0000256" key="1">
    <source>
        <dbReference type="SAM" id="SignalP"/>
    </source>
</evidence>
<keyword evidence="1" id="KW-0732">Signal</keyword>
<sequence length="103" mass="12491">MKKLLTTVALSLSTLVAASAAVADPYDYHHDDRHHDRVVMTEHTVWKEGARFPDHYHDQRYYVDDYRHYNQLHKPNRFERWYKVDGRYVLVNERTHNVIRVVR</sequence>